<comment type="caution">
    <text evidence="1">The sequence shown here is derived from an EMBL/GenBank/DDBJ whole genome shotgun (WGS) entry which is preliminary data.</text>
</comment>
<dbReference type="Proteomes" id="UP001165960">
    <property type="component" value="Unassembled WGS sequence"/>
</dbReference>
<organism evidence="1 2">
    <name type="scientific">Entomophthora muscae</name>
    <dbReference type="NCBI Taxonomy" id="34485"/>
    <lineage>
        <taxon>Eukaryota</taxon>
        <taxon>Fungi</taxon>
        <taxon>Fungi incertae sedis</taxon>
        <taxon>Zoopagomycota</taxon>
        <taxon>Entomophthoromycotina</taxon>
        <taxon>Entomophthoromycetes</taxon>
        <taxon>Entomophthorales</taxon>
        <taxon>Entomophthoraceae</taxon>
        <taxon>Entomophthora</taxon>
    </lineage>
</organism>
<evidence type="ECO:0000313" key="2">
    <source>
        <dbReference type="Proteomes" id="UP001165960"/>
    </source>
</evidence>
<name>A0ACC2UH37_9FUNG</name>
<keyword evidence="2" id="KW-1185">Reference proteome</keyword>
<evidence type="ECO:0000313" key="1">
    <source>
        <dbReference type="EMBL" id="KAJ9086150.1"/>
    </source>
</evidence>
<dbReference type="EMBL" id="QTSX02000731">
    <property type="protein sequence ID" value="KAJ9086150.1"/>
    <property type="molecule type" value="Genomic_DNA"/>
</dbReference>
<accession>A0ACC2UH37</accession>
<dbReference type="EC" id="1.3.3.3" evidence="1"/>
<protein>
    <submittedName>
        <fullName evidence="1">Coproporphyrinogen-III oxidase</fullName>
        <ecNumber evidence="1">1.3.3.3</ecNumber>
    </submittedName>
</protein>
<reference evidence="1" key="1">
    <citation type="submission" date="2022-04" db="EMBL/GenBank/DDBJ databases">
        <title>Genome of the entomopathogenic fungus Entomophthora muscae.</title>
        <authorList>
            <person name="Elya C."/>
            <person name="Lovett B.R."/>
            <person name="Lee E."/>
            <person name="Macias A.M."/>
            <person name="Hajek A.E."/>
            <person name="De Bivort B.L."/>
            <person name="Kasson M.T."/>
            <person name="De Fine Licht H.H."/>
            <person name="Stajich J.E."/>
        </authorList>
    </citation>
    <scope>NUCLEOTIDE SEQUENCE</scope>
    <source>
        <strain evidence="1">Berkeley</strain>
    </source>
</reference>
<gene>
    <name evidence="1" type="primary">HEM13_1</name>
    <name evidence="1" type="ORF">DSO57_1007265</name>
</gene>
<proteinExistence type="predicted"/>
<keyword evidence="1" id="KW-0560">Oxidoreductase</keyword>
<sequence length="330" mass="37725">MFFLWLRKVEPLLVVVVLVFIGSKDVLLCIVSKFFSQLYIYLYKDRWRSKGAKMSTAEQMMEFLRGLQDRIVAEVEIVDGHTAKSEEWQRGDHYGRICVLQDGKIFEKAGVTFSVVKDNLTEARRTQLNQRGWDIPAGEHPYLATGLSLVFHPHNPFAPTVHLNYRYFEVSGQDKAPLVWWFGGGSDLTPCYFFEEDAIHFHRVLKDAFDPHGDDLYPKFKKWCDEYFYIPHREEHRGIGGCSSMISPLSSSELAKKGGPKQLLHWSKMPQMRLFLHTSQSSRKGVRSHSPRKTRIGSRSGVGGTSSSTWSMTEALTLVSKCQVSVPRTS</sequence>